<evidence type="ECO:0000256" key="6">
    <source>
        <dbReference type="SAM" id="Coils"/>
    </source>
</evidence>
<dbReference type="InterPro" id="IPR033712">
    <property type="entry name" value="Pumilio_RNA-bd"/>
</dbReference>
<dbReference type="STRING" id="1441469.A0A225A8T3"/>
<dbReference type="GeneID" id="31007424"/>
<gene>
    <name evidence="9" type="ORF">UA08_07668</name>
</gene>
<evidence type="ECO:0000256" key="5">
    <source>
        <dbReference type="PROSITE-ProRule" id="PRU00317"/>
    </source>
</evidence>
<sequence>MAFKNGFGERLDELRFPSPRSPPLDTFSSHTPLSPPPNLMSAFSRPTTDVRANLQRRFTTDAGKLSSWSFLNQQPAQSPDSLDLLSSATHLHKSQLIEKKRQHIEYMREQKKRFEADMKLLDMQHEKERQEIDQLARDLANAGLSGPVSEPTTPPEYRDGGFPTSFARPSRFSTSSVTSSPGIFNIFSPSQVTTPPATSQNRNGATSGSNHRFSVHSVPGSRRNSEEEEYFPDSVAAYRPGPSIHRYSMPTTSLAAHLKSTAATYNSPAMEPFNAARLLFGDEKGTPKDEDRLPTPDIKSYLQMTDPDEKFPTLSHNSGLLSANSDALDLANSRTPEPWNSHHSRYRSMPQGDLNMFRSENQLGNPLATDTTPTHRHAARHSVEVNMFMGKQEPTTPTASSSARPVSLQSSYSTNDLPTVKANGGFGTAITPPKTHAEQFHQHNASLGRIPAGVSNPRSAKDSPEREDSNIVSNGGASQSGLQPTATPFGPQLASVAGSSLGGQTASPSLSGFQGQFYPYSIQPYNSNGMSVNGAAAQNFSTQVPYSAGFAQNGMFQFARAPARPTNVTTHRSGETEAQQVSRFANLPLEQYRGELYNLCKDQHGCRYLQRKLEERNPEHVQLIFAETYMHVVELMTDPFGNYLCQKLLEYSNDDQRTRLIHNAAPQLVPIALNQHGTRALQKMIEFVSTPQQIQMVIEALSGHVVELVQDLNGNHVIQKCLNRLSAEDAQFIYDSVGAHCVIVGTHRHGCCVLQRCIDHASGEQRARLIAQITSNAFSLVQDPFGNYVVQYILDLSEPHFTEPLCQSFAGNIPALSKQKFSSNVIEKCLRTAEYPMRRRMIDEILVPRELDAMLRDSYANYVVQTAMDFADADSRNRIVEAIRPILPSIRQTPHGRRIAGKIAGAETSGRTSGNPSGQVTPNDMTSGQLPVSMQVPPKPFASPQASFNGNASSAQQFGTQQPLVSPGNGFNITAGSSEVSAYSHAANHGLAQSQAFGNGFY</sequence>
<feature type="repeat" description="Pumilio" evidence="5">
    <location>
        <begin position="663"/>
        <end position="699"/>
    </location>
</feature>
<reference evidence="9 10" key="1">
    <citation type="submission" date="2015-06" db="EMBL/GenBank/DDBJ databases">
        <title>Talaromyces atroroseus IBT 11181 draft genome.</title>
        <authorList>
            <person name="Rasmussen K.B."/>
            <person name="Rasmussen S."/>
            <person name="Petersen B."/>
            <person name="Sicheritz-Ponten T."/>
            <person name="Mortensen U.H."/>
            <person name="Thrane U."/>
        </authorList>
    </citation>
    <scope>NUCLEOTIDE SEQUENCE [LARGE SCALE GENOMIC DNA]</scope>
    <source>
        <strain evidence="9 10">IBT 11181</strain>
    </source>
</reference>
<feature type="compositionally biased region" description="Polar residues" evidence="7">
    <location>
        <begin position="393"/>
        <end position="416"/>
    </location>
</feature>
<dbReference type="GO" id="GO:0005737">
    <property type="term" value="C:cytoplasm"/>
    <property type="evidence" value="ECO:0007669"/>
    <property type="project" value="TreeGrafter"/>
</dbReference>
<dbReference type="GO" id="GO:0003729">
    <property type="term" value="F:mRNA binding"/>
    <property type="evidence" value="ECO:0007669"/>
    <property type="project" value="TreeGrafter"/>
</dbReference>
<feature type="repeat" description="Pumilio" evidence="5">
    <location>
        <begin position="772"/>
        <end position="807"/>
    </location>
</feature>
<dbReference type="InterPro" id="IPR016024">
    <property type="entry name" value="ARM-type_fold"/>
</dbReference>
<evidence type="ECO:0000256" key="2">
    <source>
        <dbReference type="ARBA" id="ARBA00022552"/>
    </source>
</evidence>
<dbReference type="PANTHER" id="PTHR12537:SF13">
    <property type="entry name" value="PUMILIO HOMOLOGY DOMAIN FAMILY MEMBER 4"/>
    <property type="match status" value="1"/>
</dbReference>
<protein>
    <recommendedName>
        <fullName evidence="8">PUM-HD domain-containing protein</fullName>
    </recommendedName>
</protein>
<keyword evidence="10" id="KW-1185">Reference proteome</keyword>
<feature type="repeat" description="Pumilio" evidence="5">
    <location>
        <begin position="627"/>
        <end position="662"/>
    </location>
</feature>
<dbReference type="GO" id="GO:0010608">
    <property type="term" value="P:post-transcriptional regulation of gene expression"/>
    <property type="evidence" value="ECO:0007669"/>
    <property type="project" value="TreeGrafter"/>
</dbReference>
<dbReference type="RefSeq" id="XP_020117322.1">
    <property type="nucleotide sequence ID" value="XM_020262587.1"/>
</dbReference>
<dbReference type="OrthoDB" id="668540at2759"/>
<keyword evidence="2" id="KW-0698">rRNA processing</keyword>
<dbReference type="AlphaFoldDB" id="A0A225A8T3"/>
<dbReference type="PROSITE" id="PS50303">
    <property type="entry name" value="PUM_HD"/>
    <property type="match status" value="1"/>
</dbReference>
<feature type="region of interest" description="Disordered" evidence="7">
    <location>
        <begin position="392"/>
        <end position="416"/>
    </location>
</feature>
<feature type="region of interest" description="Disordered" evidence="7">
    <location>
        <begin position="903"/>
        <end position="970"/>
    </location>
</feature>
<dbReference type="FunFam" id="1.25.10.10:FF:000237">
    <property type="entry name" value="Pumilio homolog 9"/>
    <property type="match status" value="1"/>
</dbReference>
<feature type="repeat" description="Pumilio" evidence="5">
    <location>
        <begin position="844"/>
        <end position="881"/>
    </location>
</feature>
<feature type="repeat" description="Pumilio" evidence="5">
    <location>
        <begin position="700"/>
        <end position="735"/>
    </location>
</feature>
<dbReference type="Pfam" id="PF00806">
    <property type="entry name" value="PUF"/>
    <property type="match status" value="8"/>
</dbReference>
<feature type="compositionally biased region" description="Polar residues" evidence="7">
    <location>
        <begin position="187"/>
        <end position="212"/>
    </location>
</feature>
<feature type="compositionally biased region" description="Polar residues" evidence="7">
    <location>
        <begin position="470"/>
        <end position="486"/>
    </location>
</feature>
<evidence type="ECO:0000256" key="1">
    <source>
        <dbReference type="ARBA" id="ARBA00022517"/>
    </source>
</evidence>
<dbReference type="PROSITE" id="PS50302">
    <property type="entry name" value="PUM"/>
    <property type="match status" value="8"/>
</dbReference>
<feature type="repeat" description="Pumilio" evidence="5">
    <location>
        <begin position="808"/>
        <end position="843"/>
    </location>
</feature>
<dbReference type="EMBL" id="LFMY01000012">
    <property type="protein sequence ID" value="OKL57201.1"/>
    <property type="molecule type" value="Genomic_DNA"/>
</dbReference>
<proteinExistence type="predicted"/>
<keyword evidence="3" id="KW-0677">Repeat</keyword>
<evidence type="ECO:0000313" key="10">
    <source>
        <dbReference type="Proteomes" id="UP000214365"/>
    </source>
</evidence>
<evidence type="ECO:0000313" key="9">
    <source>
        <dbReference type="EMBL" id="OKL57201.1"/>
    </source>
</evidence>
<feature type="compositionally biased region" description="Polar residues" evidence="7">
    <location>
        <begin position="909"/>
        <end position="932"/>
    </location>
</feature>
<dbReference type="InterPro" id="IPR001313">
    <property type="entry name" value="Pumilio_RNA-bd_rpt"/>
</dbReference>
<dbReference type="Proteomes" id="UP000214365">
    <property type="component" value="Unassembled WGS sequence"/>
</dbReference>
<comment type="function">
    <text evidence="4">RNA-binding nucleolar protein required for pre-rRNA processing. Involved in production of 18S rRNA and assembly of small ribosomal subunit.</text>
</comment>
<evidence type="ECO:0000256" key="7">
    <source>
        <dbReference type="SAM" id="MobiDB-lite"/>
    </source>
</evidence>
<feature type="compositionally biased region" description="Basic and acidic residues" evidence="7">
    <location>
        <begin position="459"/>
        <end position="469"/>
    </location>
</feature>
<evidence type="ECO:0000259" key="8">
    <source>
        <dbReference type="PROSITE" id="PS50303"/>
    </source>
</evidence>
<keyword evidence="6" id="KW-0175">Coiled coil</keyword>
<comment type="caution">
    <text evidence="9">The sequence shown here is derived from an EMBL/GenBank/DDBJ whole genome shotgun (WGS) entry which is preliminary data.</text>
</comment>
<dbReference type="SMART" id="SM00025">
    <property type="entry name" value="Pumilio"/>
    <property type="match status" value="8"/>
</dbReference>
<evidence type="ECO:0000256" key="3">
    <source>
        <dbReference type="ARBA" id="ARBA00022737"/>
    </source>
</evidence>
<feature type="compositionally biased region" description="Polar residues" evidence="7">
    <location>
        <begin position="944"/>
        <end position="970"/>
    </location>
</feature>
<dbReference type="Gene3D" id="1.25.10.10">
    <property type="entry name" value="Leucine-rich Repeat Variant"/>
    <property type="match status" value="1"/>
</dbReference>
<name>A0A225A8T3_TALAT</name>
<feature type="domain" description="PUM-HD" evidence="8">
    <location>
        <begin position="570"/>
        <end position="907"/>
    </location>
</feature>
<feature type="coiled-coil region" evidence="6">
    <location>
        <begin position="97"/>
        <end position="138"/>
    </location>
</feature>
<feature type="repeat" description="Pumilio" evidence="5">
    <location>
        <begin position="591"/>
        <end position="626"/>
    </location>
</feature>
<keyword evidence="1" id="KW-0690">Ribosome biogenesis</keyword>
<dbReference type="CDD" id="cd07920">
    <property type="entry name" value="Pumilio"/>
    <property type="match status" value="1"/>
</dbReference>
<feature type="compositionally biased region" description="Low complexity" evidence="7">
    <location>
        <begin position="168"/>
        <end position="181"/>
    </location>
</feature>
<feature type="repeat" description="Pumilio" evidence="5">
    <location>
        <begin position="736"/>
        <end position="771"/>
    </location>
</feature>
<evidence type="ECO:0000256" key="4">
    <source>
        <dbReference type="ARBA" id="ARBA00024893"/>
    </source>
</evidence>
<dbReference type="InterPro" id="IPR011989">
    <property type="entry name" value="ARM-like"/>
</dbReference>
<dbReference type="GO" id="GO:0006364">
    <property type="term" value="P:rRNA processing"/>
    <property type="evidence" value="ECO:0007669"/>
    <property type="project" value="UniProtKB-KW"/>
</dbReference>
<accession>A0A225A8T3</accession>
<organism evidence="9 10">
    <name type="scientific">Talaromyces atroroseus</name>
    <dbReference type="NCBI Taxonomy" id="1441469"/>
    <lineage>
        <taxon>Eukaryota</taxon>
        <taxon>Fungi</taxon>
        <taxon>Dikarya</taxon>
        <taxon>Ascomycota</taxon>
        <taxon>Pezizomycotina</taxon>
        <taxon>Eurotiomycetes</taxon>
        <taxon>Eurotiomycetidae</taxon>
        <taxon>Eurotiales</taxon>
        <taxon>Trichocomaceae</taxon>
        <taxon>Talaromyces</taxon>
        <taxon>Talaromyces sect. Trachyspermi</taxon>
    </lineage>
</organism>
<feature type="region of interest" description="Disordered" evidence="7">
    <location>
        <begin position="1"/>
        <end position="44"/>
    </location>
</feature>
<dbReference type="InterPro" id="IPR033133">
    <property type="entry name" value="PUM-HD"/>
</dbReference>
<dbReference type="PANTHER" id="PTHR12537">
    <property type="entry name" value="RNA BINDING PROTEIN PUMILIO-RELATED"/>
    <property type="match status" value="1"/>
</dbReference>
<feature type="region of interest" description="Disordered" evidence="7">
    <location>
        <begin position="446"/>
        <end position="493"/>
    </location>
</feature>
<dbReference type="SUPFAM" id="SSF48371">
    <property type="entry name" value="ARM repeat"/>
    <property type="match status" value="1"/>
</dbReference>
<feature type="region of interest" description="Disordered" evidence="7">
    <location>
        <begin position="143"/>
        <end position="234"/>
    </location>
</feature>